<dbReference type="Pfam" id="PF13483">
    <property type="entry name" value="Lactamase_B_3"/>
    <property type="match status" value="1"/>
</dbReference>
<keyword evidence="1" id="KW-0378">Hydrolase</keyword>
<protein>
    <recommendedName>
        <fullName evidence="4">L-ascorbate 6-phosphate lactonase</fullName>
    </recommendedName>
</protein>
<dbReference type="PATRIC" id="fig|1393034.3.peg.839"/>
<evidence type="ECO:0008006" key="4">
    <source>
        <dbReference type="Google" id="ProtNLM"/>
    </source>
</evidence>
<dbReference type="NCBIfam" id="NF008688">
    <property type="entry name" value="PRK11709.1"/>
    <property type="match status" value="1"/>
</dbReference>
<dbReference type="GO" id="GO:0016787">
    <property type="term" value="F:hydrolase activity"/>
    <property type="evidence" value="ECO:0007669"/>
    <property type="project" value="UniProtKB-KW"/>
</dbReference>
<dbReference type="Gene3D" id="3.60.15.10">
    <property type="entry name" value="Ribonuclease Z/Hydroxyacylglutathione hydrolase-like"/>
    <property type="match status" value="1"/>
</dbReference>
<proteinExistence type="predicted"/>
<keyword evidence="3" id="KW-1185">Reference proteome</keyword>
<evidence type="ECO:0000256" key="1">
    <source>
        <dbReference type="ARBA" id="ARBA00022801"/>
    </source>
</evidence>
<organism evidence="2 3">
    <name type="scientific">Atopobium deltae</name>
    <dbReference type="NCBI Taxonomy" id="1393034"/>
    <lineage>
        <taxon>Bacteria</taxon>
        <taxon>Bacillati</taxon>
        <taxon>Actinomycetota</taxon>
        <taxon>Coriobacteriia</taxon>
        <taxon>Coriobacteriales</taxon>
        <taxon>Atopobiaceae</taxon>
        <taxon>Atopobium</taxon>
    </lineage>
</organism>
<dbReference type="STRING" id="1393034.HMPREF3192_00869"/>
<dbReference type="AlphaFoldDB" id="A0A133XU26"/>
<dbReference type="Proteomes" id="UP000070675">
    <property type="component" value="Unassembled WGS sequence"/>
</dbReference>
<dbReference type="SUPFAM" id="SSF56281">
    <property type="entry name" value="Metallo-hydrolase/oxidoreductase"/>
    <property type="match status" value="1"/>
</dbReference>
<dbReference type="InterPro" id="IPR036866">
    <property type="entry name" value="RibonucZ/Hydroxyglut_hydro"/>
</dbReference>
<evidence type="ECO:0000313" key="3">
    <source>
        <dbReference type="Proteomes" id="UP000070675"/>
    </source>
</evidence>
<dbReference type="PANTHER" id="PTHR43546:SF9">
    <property type="entry name" value="L-ASCORBATE-6-PHOSPHATE LACTONASE ULAG-RELATED"/>
    <property type="match status" value="1"/>
</dbReference>
<accession>A0A133XU26</accession>
<dbReference type="InterPro" id="IPR050114">
    <property type="entry name" value="UPF0173_UPF0282_UlaG_hydrolase"/>
</dbReference>
<dbReference type="PANTHER" id="PTHR43546">
    <property type="entry name" value="UPF0173 METAL-DEPENDENT HYDROLASE MJ1163-RELATED"/>
    <property type="match status" value="1"/>
</dbReference>
<evidence type="ECO:0000313" key="2">
    <source>
        <dbReference type="EMBL" id="KXB34430.1"/>
    </source>
</evidence>
<comment type="caution">
    <text evidence="2">The sequence shown here is derived from an EMBL/GenBank/DDBJ whole genome shotgun (WGS) entry which is preliminary data.</text>
</comment>
<dbReference type="EMBL" id="LSCR01000015">
    <property type="protein sequence ID" value="KXB34430.1"/>
    <property type="molecule type" value="Genomic_DNA"/>
</dbReference>
<reference evidence="3" key="1">
    <citation type="submission" date="2016-01" db="EMBL/GenBank/DDBJ databases">
        <authorList>
            <person name="Mitreva M."/>
            <person name="Pepin K.H."/>
            <person name="Mihindukulasuriya K.A."/>
            <person name="Fulton R."/>
            <person name="Fronick C."/>
            <person name="O'Laughlin M."/>
            <person name="Miner T."/>
            <person name="Herter B."/>
            <person name="Rosa B.A."/>
            <person name="Cordes M."/>
            <person name="Tomlinson C."/>
            <person name="Wollam A."/>
            <person name="Palsikar V.B."/>
            <person name="Mardis E.R."/>
            <person name="Wilson R.K."/>
        </authorList>
    </citation>
    <scope>NUCLEOTIDE SEQUENCE [LARGE SCALE GENOMIC DNA]</scope>
    <source>
        <strain evidence="3">DNF00019</strain>
    </source>
</reference>
<sequence>MAERISMGRVIDEITRESWLNKTFPEWGTWLTEEIAAAKIPEKTLSMWWLGNMGLWIKSDQGTNVVIDMWNQTGKQTIGKGEMKKGHQMMRMSGVRNLQPNRRNQPFVIDPFEVRDIDILCVTHSHSDHLDQTTAAVVTRNCPNATFVGPQDVADKWIAWGVPAERVVVLHPNESIKVKDVEVIGLESFDRTMLLTIDDPNESLKGKPVRDMNELALNYLVKTNGGSVYHSGDSHYSNMYVKHGKEHQIDIACVAYGENPIGITDKLTSSDVLKVAEALQCKVIIPTHYDIWTNFMADPKEIVYLWKYRRDRMQYKFKPFIWQVGGRYDYPGDTDHIEYMYDRGFHDAFDYETDLYYDSFL</sequence>
<name>A0A133XU26_9ACTN</name>
<gene>
    <name evidence="2" type="ORF">HMPREF3192_00869</name>
</gene>